<gene>
    <name evidence="2" type="ORF">JYU34_017394</name>
</gene>
<accession>A0ABQ7Q119</accession>
<dbReference type="EMBL" id="JAHIBW010000023">
    <property type="protein sequence ID" value="KAG7298931.1"/>
    <property type="molecule type" value="Genomic_DNA"/>
</dbReference>
<keyword evidence="3" id="KW-1185">Reference proteome</keyword>
<feature type="compositionally biased region" description="Polar residues" evidence="1">
    <location>
        <begin position="37"/>
        <end position="53"/>
    </location>
</feature>
<evidence type="ECO:0000256" key="1">
    <source>
        <dbReference type="SAM" id="MobiDB-lite"/>
    </source>
</evidence>
<evidence type="ECO:0000313" key="3">
    <source>
        <dbReference type="Proteomes" id="UP000823941"/>
    </source>
</evidence>
<protein>
    <submittedName>
        <fullName evidence="2">Uncharacterized protein</fullName>
    </submittedName>
</protein>
<evidence type="ECO:0000313" key="2">
    <source>
        <dbReference type="EMBL" id="KAG7298931.1"/>
    </source>
</evidence>
<sequence length="100" mass="11662">MIAEEKHLIINDRTNSLRTRRFCQQFELSRPMGTFPAKSTTARLANNSRSIQSSDDRHSERIDTFFVFTRFNKLFTTNVAQKRCGLFNLKNITLSMEANE</sequence>
<dbReference type="Proteomes" id="UP000823941">
    <property type="component" value="Chromosome 23"/>
</dbReference>
<feature type="region of interest" description="Disordered" evidence="1">
    <location>
        <begin position="33"/>
        <end position="57"/>
    </location>
</feature>
<proteinExistence type="predicted"/>
<organism evidence="2 3">
    <name type="scientific">Plutella xylostella</name>
    <name type="common">Diamondback moth</name>
    <name type="synonym">Plutella maculipennis</name>
    <dbReference type="NCBI Taxonomy" id="51655"/>
    <lineage>
        <taxon>Eukaryota</taxon>
        <taxon>Metazoa</taxon>
        <taxon>Ecdysozoa</taxon>
        <taxon>Arthropoda</taxon>
        <taxon>Hexapoda</taxon>
        <taxon>Insecta</taxon>
        <taxon>Pterygota</taxon>
        <taxon>Neoptera</taxon>
        <taxon>Endopterygota</taxon>
        <taxon>Lepidoptera</taxon>
        <taxon>Glossata</taxon>
        <taxon>Ditrysia</taxon>
        <taxon>Yponomeutoidea</taxon>
        <taxon>Plutellidae</taxon>
        <taxon>Plutella</taxon>
    </lineage>
</organism>
<reference evidence="2 3" key="1">
    <citation type="submission" date="2021-06" db="EMBL/GenBank/DDBJ databases">
        <title>A haploid diamondback moth (Plutella xylostella L.) genome assembly resolves 31 chromosomes and identifies a diamide resistance mutation.</title>
        <authorList>
            <person name="Ward C.M."/>
            <person name="Perry K.D."/>
            <person name="Baker G."/>
            <person name="Powis K."/>
            <person name="Heckel D.G."/>
            <person name="Baxter S.W."/>
        </authorList>
    </citation>
    <scope>NUCLEOTIDE SEQUENCE [LARGE SCALE GENOMIC DNA]</scope>
    <source>
        <strain evidence="2 3">LV</strain>
        <tissue evidence="2">Single pupa</tissue>
    </source>
</reference>
<comment type="caution">
    <text evidence="2">The sequence shown here is derived from an EMBL/GenBank/DDBJ whole genome shotgun (WGS) entry which is preliminary data.</text>
</comment>
<name>A0ABQ7Q119_PLUXY</name>